<dbReference type="Proteomes" id="UP001178888">
    <property type="component" value="Unassembled WGS sequence"/>
</dbReference>
<dbReference type="EMBL" id="JAVGVR010000002">
    <property type="protein sequence ID" value="MDQ6600880.1"/>
    <property type="molecule type" value="Genomic_DNA"/>
</dbReference>
<name>A0AA90ZAA6_9BACI</name>
<keyword evidence="2" id="KW-1185">Reference proteome</keyword>
<comment type="caution">
    <text evidence="1">The sequence shown here is derived from an EMBL/GenBank/DDBJ whole genome shotgun (WGS) entry which is preliminary data.</text>
</comment>
<accession>A0AA90ZAA6</accession>
<sequence>MNNFKSASEQAQERGLGNKRVCRVSVSMTNEYDKKLSRLSMACGGMSKSRLADELLK</sequence>
<dbReference type="AlphaFoldDB" id="A0AA90ZAA6"/>
<proteinExistence type="predicted"/>
<evidence type="ECO:0000313" key="1">
    <source>
        <dbReference type="EMBL" id="MDQ6600880.1"/>
    </source>
</evidence>
<organism evidence="1 2">
    <name type="scientific">Bacillus salipaludis</name>
    <dbReference type="NCBI Taxonomy" id="2547811"/>
    <lineage>
        <taxon>Bacteria</taxon>
        <taxon>Bacillati</taxon>
        <taxon>Bacillota</taxon>
        <taxon>Bacilli</taxon>
        <taxon>Bacillales</taxon>
        <taxon>Bacillaceae</taxon>
        <taxon>Bacillus</taxon>
    </lineage>
</organism>
<dbReference type="RefSeq" id="WP_308914508.1">
    <property type="nucleotide sequence ID" value="NZ_JAVGVR010000002.1"/>
</dbReference>
<gene>
    <name evidence="1" type="ORF">RCG21_32305</name>
</gene>
<reference evidence="1" key="1">
    <citation type="submission" date="2023-08" db="EMBL/GenBank/DDBJ databases">
        <title>Nitrogen cycling bacteria in agricultural field soils.</title>
        <authorList>
            <person name="Jang J."/>
        </authorList>
    </citation>
    <scope>NUCLEOTIDE SEQUENCE</scope>
    <source>
        <strain evidence="1">PS3-36</strain>
    </source>
</reference>
<evidence type="ECO:0000313" key="2">
    <source>
        <dbReference type="Proteomes" id="UP001178888"/>
    </source>
</evidence>
<protein>
    <submittedName>
        <fullName evidence="1">Uncharacterized protein</fullName>
    </submittedName>
</protein>